<comment type="caution">
    <text evidence="4">The sequence shown here is derived from an EMBL/GenBank/DDBJ whole genome shotgun (WGS) entry which is preliminary data.</text>
</comment>
<dbReference type="EMBL" id="SNRY01000655">
    <property type="protein sequence ID" value="KAA6337961.1"/>
    <property type="molecule type" value="Genomic_DNA"/>
</dbReference>
<name>A0A5J4RY04_9ZZZZ</name>
<keyword evidence="2" id="KW-0808">Transferase</keyword>
<organism evidence="4">
    <name type="scientific">termite gut metagenome</name>
    <dbReference type="NCBI Taxonomy" id="433724"/>
    <lineage>
        <taxon>unclassified sequences</taxon>
        <taxon>metagenomes</taxon>
        <taxon>organismal metagenomes</taxon>
    </lineage>
</organism>
<dbReference type="SUPFAM" id="SSF53335">
    <property type="entry name" value="S-adenosyl-L-methionine-dependent methyltransferases"/>
    <property type="match status" value="3"/>
</dbReference>
<dbReference type="Gene3D" id="3.40.50.150">
    <property type="entry name" value="Vaccinia Virus protein VP39"/>
    <property type="match status" value="2"/>
</dbReference>
<evidence type="ECO:0000256" key="2">
    <source>
        <dbReference type="ARBA" id="ARBA00022679"/>
    </source>
</evidence>
<protein>
    <recommendedName>
        <fullName evidence="3">DNA methylase N-4/N-6 domain-containing protein</fullName>
    </recommendedName>
</protein>
<evidence type="ECO:0000313" key="4">
    <source>
        <dbReference type="EMBL" id="KAA6337961.1"/>
    </source>
</evidence>
<dbReference type="InterPro" id="IPR029063">
    <property type="entry name" value="SAM-dependent_MTases_sf"/>
</dbReference>
<sequence length="528" mass="61637">MVETSDLLTIKEASEWATNYIGKNVTPSNITYLIQYGRIKKIERNGSTQISQIDLLNYYNSYTGSREVNFKERLGDDLNWALSFDQYKEAETTKHVHRLHPYKGKFIPQLVEYFLDCHTDKFKTETYFKKGDIVLDPFSGSGTTLVQACELGMHGVGIDVSVFNTLIGNCKVMKYEIADIQYEVTRITKALEYFIKNSNAVEFEEKLLQELNVFNTQYFPVPDYKYRLRNGEINETEYGKEKEALFLPLFERLVKEYNIKLRQETNDTFLDKWYSQHIRDEINFVFEDIKKIKNVKTKKIVSVILSRTIRSCRATTHADLATLLEPVTTTYYCSKHGKICKPLFSILKWWKTYSKDTISRLLQFDKLRTNTYQLCLTGDSREINMVEQVKKKNPEFGQLLKKKKISGIFSSPPYVGLIDYHEQHAYAYDLFGFERKDEWEIGPLSKGQTKDAKQSYIQGISEVLNNCKQYLANDYNVFLVANDKYNMHPTIAENAGMKIINQFKRPVLNRTEKDKTAYSETIFHLKSK</sequence>
<proteinExistence type="predicted"/>
<evidence type="ECO:0000256" key="1">
    <source>
        <dbReference type="ARBA" id="ARBA00022603"/>
    </source>
</evidence>
<dbReference type="Pfam" id="PF01555">
    <property type="entry name" value="N6_N4_Mtase"/>
    <property type="match status" value="1"/>
</dbReference>
<dbReference type="GO" id="GO:0003677">
    <property type="term" value="F:DNA binding"/>
    <property type="evidence" value="ECO:0007669"/>
    <property type="project" value="InterPro"/>
</dbReference>
<feature type="domain" description="DNA methylase N-4/N-6" evidence="3">
    <location>
        <begin position="80"/>
        <end position="160"/>
    </location>
</feature>
<dbReference type="GO" id="GO:0008170">
    <property type="term" value="F:N-methyltransferase activity"/>
    <property type="evidence" value="ECO:0007669"/>
    <property type="project" value="InterPro"/>
</dbReference>
<dbReference type="GO" id="GO:0032259">
    <property type="term" value="P:methylation"/>
    <property type="evidence" value="ECO:0007669"/>
    <property type="project" value="UniProtKB-KW"/>
</dbReference>
<keyword evidence="1" id="KW-0489">Methyltransferase</keyword>
<reference evidence="4" key="1">
    <citation type="submission" date="2019-03" db="EMBL/GenBank/DDBJ databases">
        <title>Single cell metagenomics reveals metabolic interactions within the superorganism composed of flagellate Streblomastix strix and complex community of Bacteroidetes bacteria on its surface.</title>
        <authorList>
            <person name="Treitli S.C."/>
            <person name="Kolisko M."/>
            <person name="Husnik F."/>
            <person name="Keeling P."/>
            <person name="Hampl V."/>
        </authorList>
    </citation>
    <scope>NUCLEOTIDE SEQUENCE</scope>
    <source>
        <strain evidence="4">STM</strain>
    </source>
</reference>
<gene>
    <name evidence="4" type="ORF">EZS27_013993</name>
</gene>
<evidence type="ECO:0000259" key="3">
    <source>
        <dbReference type="Pfam" id="PF01555"/>
    </source>
</evidence>
<dbReference type="InterPro" id="IPR002941">
    <property type="entry name" value="DNA_methylase_N4/N6"/>
</dbReference>
<accession>A0A5J4RY04</accession>
<dbReference type="AlphaFoldDB" id="A0A5J4RY04"/>